<proteinExistence type="predicted"/>
<organism evidence="1">
    <name type="scientific">Clostridium botulinum B str. Osaka05</name>
    <dbReference type="NCBI Taxonomy" id="1407017"/>
    <lineage>
        <taxon>Bacteria</taxon>
        <taxon>Bacillati</taxon>
        <taxon>Bacillota</taxon>
        <taxon>Clostridia</taxon>
        <taxon>Eubacteriales</taxon>
        <taxon>Clostridiaceae</taxon>
        <taxon>Clostridium</taxon>
    </lineage>
</organism>
<reference evidence="1" key="1">
    <citation type="submission" date="2013-10" db="EMBL/GenBank/DDBJ databases">
        <title>Draft genome sequence of Clostridium botulinum type B strain Osaka05.</title>
        <authorList>
            <person name="Sakaguchi Y."/>
            <person name="Hosomi K."/>
            <person name="Uchiyama J."/>
            <person name="Ogura Y."/>
            <person name="Sakaguchi M."/>
            <person name="Kohda T."/>
            <person name="Mukamoto M."/>
            <person name="Misawa N."/>
            <person name="Matsuzaki S."/>
            <person name="Hayashi T."/>
            <person name="Kozaki S."/>
        </authorList>
    </citation>
    <scope>NUCLEOTIDE SEQUENCE</scope>
    <source>
        <strain evidence="1">Osaka05</strain>
    </source>
</reference>
<protein>
    <submittedName>
        <fullName evidence="1">Uncharacterized protein</fullName>
    </submittedName>
</protein>
<sequence>MNSFLKREIKDDLDLIEKHIEKIENELLGYPDPKQIIHLYETYERLINVYRNNHVSNNMNKNDLNFYIRRRNTLKEIKKKLRERMDYLFNDDKKIYKKLIYTYENMIRQYEVLYDVVRIIQVNIIQKLDVIEIDYIEIKDIELLKEIISYYNDKFKKSAVLKPNFTSNIEIINDGLDFTYNEYDNKTDVRLKLKGRFIFVKFNKNKEFNIVFKNEKVTSNGEKVLVGNKVMIKKHRINFKNDPM</sequence>
<name>A0A060N9K1_CLOBO</name>
<dbReference type="Proteomes" id="UP000054164">
    <property type="component" value="Unassembled WGS sequence"/>
</dbReference>
<dbReference type="AlphaFoldDB" id="A0A060N9K1"/>
<accession>A0A060N9K1</accession>
<gene>
    <name evidence="1" type="ORF">CBO05P1_200</name>
</gene>
<dbReference type="HOGENOM" id="CLU_1136490_0_0_9"/>
<dbReference type="RefSeq" id="WP_030032002.1">
    <property type="nucleotide sequence ID" value="NZ_BA000058.1"/>
</dbReference>
<dbReference type="EMBL" id="BA000058">
    <property type="protein sequence ID" value="BAO04919.1"/>
    <property type="molecule type" value="Genomic_DNA"/>
</dbReference>
<evidence type="ECO:0000313" key="1">
    <source>
        <dbReference type="EMBL" id="BAO04919.1"/>
    </source>
</evidence>